<feature type="region of interest" description="Disordered" evidence="1">
    <location>
        <begin position="26"/>
        <end position="67"/>
    </location>
</feature>
<dbReference type="EMBL" id="CP025299">
    <property type="protein sequence ID" value="AUG29517.1"/>
    <property type="molecule type" value="Genomic_DNA"/>
</dbReference>
<protein>
    <recommendedName>
        <fullName evidence="5">Lipoprotein</fullName>
    </recommendedName>
</protein>
<evidence type="ECO:0000256" key="1">
    <source>
        <dbReference type="SAM" id="MobiDB-lite"/>
    </source>
</evidence>
<evidence type="ECO:0000313" key="3">
    <source>
        <dbReference type="EMBL" id="AUG29517.1"/>
    </source>
</evidence>
<keyword evidence="2" id="KW-0732">Signal</keyword>
<dbReference type="PROSITE" id="PS51257">
    <property type="entry name" value="PROKAR_LIPOPROTEIN"/>
    <property type="match status" value="1"/>
</dbReference>
<evidence type="ECO:0000313" key="4">
    <source>
        <dbReference type="Proteomes" id="UP000233276"/>
    </source>
</evidence>
<dbReference type="RefSeq" id="WP_016464913.1">
    <property type="nucleotide sequence ID" value="NZ_CP025299.1"/>
</dbReference>
<evidence type="ECO:0000256" key="2">
    <source>
        <dbReference type="SAM" id="SignalP"/>
    </source>
</evidence>
<reference evidence="3 4" key="1">
    <citation type="submission" date="2017-12" db="EMBL/GenBank/DDBJ databases">
        <title>Isolation and characterization of estrogens degradatiion strain Microbacterium hominis SJTG1.</title>
        <authorList>
            <person name="Xiong W."/>
            <person name="Yin C."/>
            <person name="Zheng D."/>
            <person name="Liang R."/>
        </authorList>
    </citation>
    <scope>NUCLEOTIDE SEQUENCE [LARGE SCALE GENOMIC DNA]</scope>
    <source>
        <strain evidence="3 4">SJTG1</strain>
    </source>
</reference>
<feature type="chain" id="PRO_5038633126" description="Lipoprotein" evidence="2">
    <location>
        <begin position="18"/>
        <end position="212"/>
    </location>
</feature>
<organism evidence="3 4">
    <name type="scientific">Microbacterium hominis</name>
    <dbReference type="NCBI Taxonomy" id="162426"/>
    <lineage>
        <taxon>Bacteria</taxon>
        <taxon>Bacillati</taxon>
        <taxon>Actinomycetota</taxon>
        <taxon>Actinomycetes</taxon>
        <taxon>Micrococcales</taxon>
        <taxon>Microbacteriaceae</taxon>
        <taxon>Microbacterium</taxon>
    </lineage>
</organism>
<sequence>MNATLKTIALAAFVAGAITLSGCTSPEPTATAPSPTPSATSAAQQPTATPTPSIDLPAGVGNGDPIDASAAEQLNAAARAGGQDRAYQLPDGQWVYLAAGQPLPQPVLDAAATAAASQADGINSSDSEVQGEAINRMLAEVKRQSSATGKGFVIVTRMMSYVDGSGTSEPRWAVNKGSGGPFSTRDEAIAYAQTQLGGTPESTSILVIDTIG</sequence>
<dbReference type="KEGG" id="mhos:CXR34_08700"/>
<evidence type="ECO:0008006" key="5">
    <source>
        <dbReference type="Google" id="ProtNLM"/>
    </source>
</evidence>
<accession>A0A2K9DJ48</accession>
<dbReference type="AlphaFoldDB" id="A0A2K9DJ48"/>
<dbReference type="Proteomes" id="UP000233276">
    <property type="component" value="Chromosome"/>
</dbReference>
<name>A0A2K9DJ48_9MICO</name>
<gene>
    <name evidence="3" type="ORF">CXR34_08700</name>
</gene>
<feature type="compositionally biased region" description="Low complexity" evidence="1">
    <location>
        <begin position="26"/>
        <end position="53"/>
    </location>
</feature>
<proteinExistence type="predicted"/>
<feature type="signal peptide" evidence="2">
    <location>
        <begin position="1"/>
        <end position="17"/>
    </location>
</feature>